<dbReference type="Proteomes" id="UP001055105">
    <property type="component" value="Unassembled WGS sequence"/>
</dbReference>
<gene>
    <name evidence="2" type="ORF">CE91St16_30010</name>
</gene>
<protein>
    <recommendedName>
        <fullName evidence="4">Fibronectin type-III domain-containing protein</fullName>
    </recommendedName>
</protein>
<feature type="signal peptide" evidence="1">
    <location>
        <begin position="1"/>
        <end position="23"/>
    </location>
</feature>
<organism evidence="2 3">
    <name type="scientific">Alistipes finegoldii</name>
    <dbReference type="NCBI Taxonomy" id="214856"/>
    <lineage>
        <taxon>Bacteria</taxon>
        <taxon>Pseudomonadati</taxon>
        <taxon>Bacteroidota</taxon>
        <taxon>Bacteroidia</taxon>
        <taxon>Bacteroidales</taxon>
        <taxon>Rikenellaceae</taxon>
        <taxon>Alistipes</taxon>
    </lineage>
</organism>
<name>A0AA37P4E2_9BACT</name>
<keyword evidence="1" id="KW-0732">Signal</keyword>
<proteinExistence type="predicted"/>
<dbReference type="PROSITE" id="PS51257">
    <property type="entry name" value="PROKAR_LIPOPROTEIN"/>
    <property type="match status" value="1"/>
</dbReference>
<reference evidence="2" key="1">
    <citation type="submission" date="2022-01" db="EMBL/GenBank/DDBJ databases">
        <title>Novel bile acid biosynthetic pathways are enriched in the microbiome of centenarians.</title>
        <authorList>
            <person name="Sato Y."/>
            <person name="Atarashi K."/>
            <person name="Plichta R.D."/>
            <person name="Arai Y."/>
            <person name="Sasajima S."/>
            <person name="Kearney M.S."/>
            <person name="Suda W."/>
            <person name="Takeshita K."/>
            <person name="Sasaki T."/>
            <person name="Okamoto S."/>
            <person name="Skelly N.A."/>
            <person name="Okamura Y."/>
            <person name="Vlamakis H."/>
            <person name="Li Y."/>
            <person name="Tanoue T."/>
            <person name="Takei H."/>
            <person name="Nittono H."/>
            <person name="Narushima S."/>
            <person name="Irie J."/>
            <person name="Itoh H."/>
            <person name="Moriya K."/>
            <person name="Sugiura Y."/>
            <person name="Suematsu M."/>
            <person name="Moritoki N."/>
            <person name="Shibata S."/>
            <person name="Littman R.D."/>
            <person name="Fischbach A.M."/>
            <person name="Uwamino Y."/>
            <person name="Inoue T."/>
            <person name="Honda A."/>
            <person name="Hattori M."/>
            <person name="Murai T."/>
            <person name="Xavier J.R."/>
            <person name="Hirose N."/>
            <person name="Honda K."/>
        </authorList>
    </citation>
    <scope>NUCLEOTIDE SEQUENCE</scope>
    <source>
        <strain evidence="2">CE91-St16</strain>
    </source>
</reference>
<comment type="caution">
    <text evidence="2">The sequence shown here is derived from an EMBL/GenBank/DDBJ whole genome shotgun (WGS) entry which is preliminary data.</text>
</comment>
<feature type="chain" id="PRO_5041415396" description="Fibronectin type-III domain-containing protein" evidence="1">
    <location>
        <begin position="24"/>
        <end position="567"/>
    </location>
</feature>
<evidence type="ECO:0000313" key="2">
    <source>
        <dbReference type="EMBL" id="GKI20093.1"/>
    </source>
</evidence>
<evidence type="ECO:0008006" key="4">
    <source>
        <dbReference type="Google" id="ProtNLM"/>
    </source>
</evidence>
<dbReference type="EMBL" id="BQOL01000002">
    <property type="protein sequence ID" value="GKI20093.1"/>
    <property type="molecule type" value="Genomic_DNA"/>
</dbReference>
<evidence type="ECO:0000313" key="3">
    <source>
        <dbReference type="Proteomes" id="UP001055105"/>
    </source>
</evidence>
<evidence type="ECO:0000256" key="1">
    <source>
        <dbReference type="SAM" id="SignalP"/>
    </source>
</evidence>
<accession>A0AA37P4E2</accession>
<dbReference type="RefSeq" id="WP_244076973.1">
    <property type="nucleotide sequence ID" value="NZ_AP025581.1"/>
</dbReference>
<dbReference type="AlphaFoldDB" id="A0AA37P4E2"/>
<sequence>MKKLLLFPCLLLALGLSSCESSDDEVMSIELVSPKKLAVTTELATASFKWDAVTKAEGYAYALDNSTEYTTVDAATTTLKLTRLSRGSHTFRIYAVGNQGHTTDSAERTVDFDIDPTLPTPAPSCTRGESADEVVVTWQAVKGAIGYAYKFNDETQWTEVGADVLKITKSGFDPEAKNTFTIYAKGQLPDSEDSEELTLPFQLIDTSEGVWARTSDGSLYELKGSESGIYTAAITCKASDDITILIENTPYGFTAYSGNGGVGTVNSVYATVPFYTYPAAVYYVRESLGQMTAKTEDADINKFWVNVSGSTCKIDVEIDCTNADKTPRYRLELVENEDPSIILEQYFDLMVYGGDWIQTGKVASSGRKLASTSPAAIDGTEPATATASYTTFGINISSDKDAAPAYLANRGLTDWGIKYCYEFPGYVRLSNSASGSNMYYGVLTTPKLSKLTAASTVTVTFDAVRFASEHDIPVKVLNAGTIASAQVVVEGSGSAASIAPESGGKSINITSAHCPKHGNEALKKWSNFSITIEGATAETQICWDTAGAGSTSANGRICLDNIVVRKN</sequence>